<keyword evidence="3" id="KW-0812">Transmembrane</keyword>
<organism evidence="4 5">
    <name type="scientific">Neorhizobium huautlense</name>
    <dbReference type="NCBI Taxonomy" id="67774"/>
    <lineage>
        <taxon>Bacteria</taxon>
        <taxon>Pseudomonadati</taxon>
        <taxon>Pseudomonadota</taxon>
        <taxon>Alphaproteobacteria</taxon>
        <taxon>Hyphomicrobiales</taxon>
        <taxon>Rhizobiaceae</taxon>
        <taxon>Rhizobium/Agrobacterium group</taxon>
        <taxon>Neorhizobium</taxon>
    </lineage>
</organism>
<reference evidence="4 5" key="1">
    <citation type="submission" date="2023-07" db="EMBL/GenBank/DDBJ databases">
        <title>Sorghum-associated microbial communities from plants grown in Nebraska, USA.</title>
        <authorList>
            <person name="Schachtman D."/>
        </authorList>
    </citation>
    <scope>NUCLEOTIDE SEQUENCE [LARGE SCALE GENOMIC DNA]</scope>
    <source>
        <strain evidence="4 5">DS1307</strain>
    </source>
</reference>
<sequence length="244" mass="27062">MMLTDREIREARLVSFDNDGRYSATSYDLSVDTIIDSTGITYRGEGYSVKPQEIVWVISRERIELPANITAHAVIKTSLCNSGLLALNIGIVDPGWQGPLATAIINFSSSTYYLKPKESFLRLSFFRHETPSKHKAYIIDANNYLEDKKKAAIETFGSTFLDIDGLAKKVSSNLIGGAKEKIFFWSAAAAILLGFLSVFIAVSTYLMPWSGPYQGHFDDLEKRVTVLEATSKKATAEERQVGAE</sequence>
<feature type="transmembrane region" description="Helical" evidence="3">
    <location>
        <begin position="182"/>
        <end position="207"/>
    </location>
</feature>
<dbReference type="EMBL" id="JAUSRF010000007">
    <property type="protein sequence ID" value="MDP9837691.1"/>
    <property type="molecule type" value="Genomic_DNA"/>
</dbReference>
<keyword evidence="5" id="KW-1185">Reference proteome</keyword>
<proteinExistence type="predicted"/>
<gene>
    <name evidence="4" type="ORF">J2T09_002448</name>
</gene>
<keyword evidence="1" id="KW-0378">Hydrolase</keyword>
<dbReference type="Pfam" id="PF22769">
    <property type="entry name" value="DCD"/>
    <property type="match status" value="1"/>
</dbReference>
<keyword evidence="3" id="KW-1133">Transmembrane helix</keyword>
<evidence type="ECO:0000256" key="3">
    <source>
        <dbReference type="SAM" id="Phobius"/>
    </source>
</evidence>
<accession>A0ABT9PTB9</accession>
<evidence type="ECO:0000256" key="1">
    <source>
        <dbReference type="ARBA" id="ARBA00022801"/>
    </source>
</evidence>
<keyword evidence="2" id="KW-0546">Nucleotide metabolism</keyword>
<name>A0ABT9PTB9_9HYPH</name>
<protein>
    <submittedName>
        <fullName evidence="4">Deoxycytidine triphosphate deaminase</fullName>
    </submittedName>
</protein>
<dbReference type="InterPro" id="IPR033704">
    <property type="entry name" value="dUTPase_trimeric"/>
</dbReference>
<dbReference type="Proteomes" id="UP001241472">
    <property type="component" value="Unassembled WGS sequence"/>
</dbReference>
<dbReference type="RefSeq" id="WP_306834672.1">
    <property type="nucleotide sequence ID" value="NZ_JAUSRF010000007.1"/>
</dbReference>
<dbReference type="SUPFAM" id="SSF51283">
    <property type="entry name" value="dUTPase-like"/>
    <property type="match status" value="1"/>
</dbReference>
<keyword evidence="3" id="KW-0472">Membrane</keyword>
<dbReference type="InterPro" id="IPR036157">
    <property type="entry name" value="dUTPase-like_sf"/>
</dbReference>
<comment type="caution">
    <text evidence="4">The sequence shown here is derived from an EMBL/GenBank/DDBJ whole genome shotgun (WGS) entry which is preliminary data.</text>
</comment>
<dbReference type="InterPro" id="IPR011962">
    <property type="entry name" value="dCTP_deaminase"/>
</dbReference>
<dbReference type="CDD" id="cd07557">
    <property type="entry name" value="trimeric_dUTPase"/>
    <property type="match status" value="1"/>
</dbReference>
<dbReference type="Gene3D" id="2.70.40.10">
    <property type="match status" value="1"/>
</dbReference>
<evidence type="ECO:0000313" key="5">
    <source>
        <dbReference type="Proteomes" id="UP001241472"/>
    </source>
</evidence>
<evidence type="ECO:0000256" key="2">
    <source>
        <dbReference type="ARBA" id="ARBA00023080"/>
    </source>
</evidence>
<evidence type="ECO:0000313" key="4">
    <source>
        <dbReference type="EMBL" id="MDP9837691.1"/>
    </source>
</evidence>